<dbReference type="Gene3D" id="3.40.50.720">
    <property type="entry name" value="NAD(P)-binding Rossmann-like Domain"/>
    <property type="match status" value="1"/>
</dbReference>
<dbReference type="SUPFAM" id="SSF48179">
    <property type="entry name" value="6-phosphogluconate dehydrogenase C-terminal domain-like"/>
    <property type="match status" value="1"/>
</dbReference>
<name>A0A0M8MVB5_9BASI</name>
<dbReference type="GeneID" id="28727187"/>
<accession>A0A0M8MVB5</accession>
<proteinExistence type="predicted"/>
<dbReference type="RefSeq" id="XP_017992122.1">
    <property type="nucleotide sequence ID" value="XM_018135312.1"/>
</dbReference>
<gene>
    <name evidence="3" type="ORF">Malapachy_0799</name>
</gene>
<sequence>MTPTANGNERPEVLLLGFGGVGVIYSYILQKGGANVTAVCRSNYETVRENGIDIFSDKFGEHRGWRPTRVARSPEEVASISFDYIVCCFKCVPDVKPNSEVMRPFLEMNKRNNPARLPMVVLIQNGVDIEEEAHQALVQASDPLASCIVSAVSWIAVTLLGQGTRIEHGLMESLTVGLYPSPLDNPVPAPLAESLRTFVTLAENGGGDILATNDIESKRWHKIMWNISWGGVCLMSRRPVQELLQAETMPYTLGVVRGIMLEMIGIVRASGIGEERVSVSLIDQVVGMTMSATRAKIRVRRSPDVFLERHTKSYARPDFKPSILVDLENGRPMELEPIFLNMIRRARRLGVDTPRLDLIAAAAKPIQLELVRKQRGEDHAALILDEEAIYDANPNENFTGCAPTLSS</sequence>
<dbReference type="AlphaFoldDB" id="A0A0M8MVB5"/>
<comment type="caution">
    <text evidence="3">The sequence shown here is derived from an EMBL/GenBank/DDBJ whole genome shotgun (WGS) entry which is preliminary data.</text>
</comment>
<reference evidence="3 4" key="1">
    <citation type="submission" date="2015-07" db="EMBL/GenBank/DDBJ databases">
        <title>Draft Genome Sequence of Malassezia furfur CBS1878 and Malassezia pachydermatis CBS1879.</title>
        <authorList>
            <person name="Triana S."/>
            <person name="Ohm R."/>
            <person name="Gonzalez A."/>
            <person name="DeCock H."/>
            <person name="Restrepo S."/>
            <person name="Celis A."/>
        </authorList>
    </citation>
    <scope>NUCLEOTIDE SEQUENCE [LARGE SCALE GENOMIC DNA]</scope>
    <source>
        <strain evidence="3 4">CBS 1879</strain>
    </source>
</reference>
<protein>
    <submittedName>
        <fullName evidence="3">6-phosphogluconate dehydrogenase c-terminal domain-like protein</fullName>
    </submittedName>
</protein>
<dbReference type="Proteomes" id="UP000037751">
    <property type="component" value="Unassembled WGS sequence"/>
</dbReference>
<feature type="domain" description="Ketopantoate reductase N-terminal" evidence="1">
    <location>
        <begin position="13"/>
        <end position="179"/>
    </location>
</feature>
<dbReference type="STRING" id="77020.A0A0M8MVB5"/>
<dbReference type="VEuPathDB" id="FungiDB:Malapachy_0799"/>
<dbReference type="PANTHER" id="PTHR21708:SF43">
    <property type="entry name" value="KETOPANTOATE REDUCTASE C-TERMINAL DOMAIN-CONTAINING PROTEIN"/>
    <property type="match status" value="1"/>
</dbReference>
<evidence type="ECO:0000313" key="4">
    <source>
        <dbReference type="Proteomes" id="UP000037751"/>
    </source>
</evidence>
<dbReference type="GO" id="GO:0005737">
    <property type="term" value="C:cytoplasm"/>
    <property type="evidence" value="ECO:0007669"/>
    <property type="project" value="TreeGrafter"/>
</dbReference>
<feature type="domain" description="Ketopantoate reductase C-terminal" evidence="2">
    <location>
        <begin position="214"/>
        <end position="366"/>
    </location>
</feature>
<dbReference type="InterPro" id="IPR013328">
    <property type="entry name" value="6PGD_dom2"/>
</dbReference>
<dbReference type="EMBL" id="LGAV01000003">
    <property type="protein sequence ID" value="KOS14490.1"/>
    <property type="molecule type" value="Genomic_DNA"/>
</dbReference>
<dbReference type="Gene3D" id="1.10.1040.10">
    <property type="entry name" value="N-(1-d-carboxylethyl)-l-norvaline Dehydrogenase, domain 2"/>
    <property type="match status" value="1"/>
</dbReference>
<dbReference type="InterPro" id="IPR013752">
    <property type="entry name" value="KPA_reductase"/>
</dbReference>
<evidence type="ECO:0000313" key="3">
    <source>
        <dbReference type="EMBL" id="KOS14490.1"/>
    </source>
</evidence>
<dbReference type="InterPro" id="IPR013332">
    <property type="entry name" value="KPR_N"/>
</dbReference>
<keyword evidence="4" id="KW-1185">Reference proteome</keyword>
<dbReference type="InterPro" id="IPR008927">
    <property type="entry name" value="6-PGluconate_DH-like_C_sf"/>
</dbReference>
<dbReference type="Pfam" id="PF02558">
    <property type="entry name" value="ApbA"/>
    <property type="match status" value="1"/>
</dbReference>
<organism evidence="3 4">
    <name type="scientific">Malassezia pachydermatis</name>
    <dbReference type="NCBI Taxonomy" id="77020"/>
    <lineage>
        <taxon>Eukaryota</taxon>
        <taxon>Fungi</taxon>
        <taxon>Dikarya</taxon>
        <taxon>Basidiomycota</taxon>
        <taxon>Ustilaginomycotina</taxon>
        <taxon>Malasseziomycetes</taxon>
        <taxon>Malasseziales</taxon>
        <taxon>Malasseziaceae</taxon>
        <taxon>Malassezia</taxon>
    </lineage>
</organism>
<dbReference type="InterPro" id="IPR051402">
    <property type="entry name" value="KPR-Related"/>
</dbReference>
<dbReference type="OrthoDB" id="3609at2759"/>
<evidence type="ECO:0000259" key="2">
    <source>
        <dbReference type="Pfam" id="PF08546"/>
    </source>
</evidence>
<dbReference type="PANTHER" id="PTHR21708">
    <property type="entry name" value="PROBABLE 2-DEHYDROPANTOATE 2-REDUCTASE"/>
    <property type="match status" value="1"/>
</dbReference>
<evidence type="ECO:0000259" key="1">
    <source>
        <dbReference type="Pfam" id="PF02558"/>
    </source>
</evidence>
<dbReference type="Pfam" id="PF08546">
    <property type="entry name" value="ApbA_C"/>
    <property type="match status" value="1"/>
</dbReference>